<reference evidence="1" key="1">
    <citation type="submission" date="2019-05" db="EMBL/GenBank/DDBJ databases">
        <title>Annotation for the trematode Paragonimus heterotremus.</title>
        <authorList>
            <person name="Choi Y.-J."/>
        </authorList>
    </citation>
    <scope>NUCLEOTIDE SEQUENCE</scope>
    <source>
        <strain evidence="1">LC</strain>
    </source>
</reference>
<organism evidence="1 2">
    <name type="scientific">Paragonimus heterotremus</name>
    <dbReference type="NCBI Taxonomy" id="100268"/>
    <lineage>
        <taxon>Eukaryota</taxon>
        <taxon>Metazoa</taxon>
        <taxon>Spiralia</taxon>
        <taxon>Lophotrochozoa</taxon>
        <taxon>Platyhelminthes</taxon>
        <taxon>Trematoda</taxon>
        <taxon>Digenea</taxon>
        <taxon>Plagiorchiida</taxon>
        <taxon>Troglotremata</taxon>
        <taxon>Troglotrematidae</taxon>
        <taxon>Paragonimus</taxon>
    </lineage>
</organism>
<comment type="caution">
    <text evidence="1">The sequence shown here is derived from an EMBL/GenBank/DDBJ whole genome shotgun (WGS) entry which is preliminary data.</text>
</comment>
<name>A0A8J4WPJ4_9TREM</name>
<dbReference type="Proteomes" id="UP000748531">
    <property type="component" value="Unassembled WGS sequence"/>
</dbReference>
<protein>
    <submittedName>
        <fullName evidence="1">Uncharacterized protein</fullName>
    </submittedName>
</protein>
<dbReference type="OrthoDB" id="10059837at2759"/>
<gene>
    <name evidence="1" type="ORF">PHET_08295</name>
</gene>
<dbReference type="PANTHER" id="PTHR47331">
    <property type="entry name" value="PHD-TYPE DOMAIN-CONTAINING PROTEIN"/>
    <property type="match status" value="1"/>
</dbReference>
<evidence type="ECO:0000313" key="1">
    <source>
        <dbReference type="EMBL" id="KAF5398590.1"/>
    </source>
</evidence>
<proteinExistence type="predicted"/>
<dbReference type="EMBL" id="LUCH01004851">
    <property type="protein sequence ID" value="KAF5398590.1"/>
    <property type="molecule type" value="Genomic_DNA"/>
</dbReference>
<dbReference type="AlphaFoldDB" id="A0A8J4WPJ4"/>
<evidence type="ECO:0000313" key="2">
    <source>
        <dbReference type="Proteomes" id="UP000748531"/>
    </source>
</evidence>
<sequence>MKEKELSVNDRQAIGLMETSSRLTDGPYEVAHLLRPRSFLSPNNGSIALKRLRMLRQRFMESGDLAQHYSQVMGGPAYMVSRGVYIYESRKLDRWLYGPEFIHSRESYWPSPVGTRPDKKKVSEQVCDAVTVQILDHSHFFISKFEDFTSWDNLLQTVIWSLRHKQFVSKNGQIVCTGKLTASELNKATEEIFRLVQKQLFRPEIKKLHTRRCNKETTNAHPASVKKFLRIGRSPLQRLNLFLLNGILSVG</sequence>
<accession>A0A8J4WPJ4</accession>
<keyword evidence="2" id="KW-1185">Reference proteome</keyword>